<evidence type="ECO:0000313" key="14">
    <source>
        <dbReference type="EMBL" id="MDB6178374.1"/>
    </source>
</evidence>
<dbReference type="InterPro" id="IPR037066">
    <property type="entry name" value="Plug_dom_sf"/>
</dbReference>
<dbReference type="InterPro" id="IPR012910">
    <property type="entry name" value="Plug_dom"/>
</dbReference>
<evidence type="ECO:0000256" key="3">
    <source>
        <dbReference type="ARBA" id="ARBA00022448"/>
    </source>
</evidence>
<dbReference type="PROSITE" id="PS52016">
    <property type="entry name" value="TONB_DEPENDENT_REC_3"/>
    <property type="match status" value="1"/>
</dbReference>
<evidence type="ECO:0000313" key="15">
    <source>
        <dbReference type="Proteomes" id="UP001165641"/>
    </source>
</evidence>
<keyword evidence="7 9" id="KW-0472">Membrane</keyword>
<evidence type="ECO:0000259" key="13">
    <source>
        <dbReference type="Pfam" id="PF07715"/>
    </source>
</evidence>
<evidence type="ECO:0000256" key="9">
    <source>
        <dbReference type="PROSITE-ProRule" id="PRU01360"/>
    </source>
</evidence>
<feature type="signal peptide" evidence="11">
    <location>
        <begin position="1"/>
        <end position="30"/>
    </location>
</feature>
<comment type="subcellular location">
    <subcellularLocation>
        <location evidence="1 9">Cell outer membrane</location>
        <topology evidence="1 9">Multi-pass membrane protein</topology>
    </subcellularLocation>
</comment>
<reference evidence="14" key="1">
    <citation type="submission" date="2022-12" db="EMBL/GenBank/DDBJ databases">
        <title>Paracoccus onchidii sp. nov., isolated from a marine invertebrate from the South China Sea.</title>
        <authorList>
            <person name="Xu S."/>
            <person name="Liu Z."/>
            <person name="Xu Y."/>
        </authorList>
    </citation>
    <scope>NUCLEOTIDE SEQUENCE</scope>
    <source>
        <strain evidence="14">Z330</strain>
    </source>
</reference>
<sequence length="647" mass="70235">MSHSAARSRHIARFYASTAIALAGATAAGAQEKVYQLDPIFLEANDPYFGAADRATSMYVSGLELEQARTGDLKDVFSGIASVSVGGALPLTQKIYVNGVDMLNLGVTIDGTAQNNRAFHHVTANAIDPGLLKQVRADATISPADAGPYALAGSVVFETIDPEDILGADDMFGGNLRLSYADNGDTAQAALTLAGQAQGFSWLAYGKRATGNDYESGDGTVMRGTAADLNSGLAKIAYEADTGHRFELSGQRLRDDALRQFRANFGDFFGDNNNLRRYDTTRDSYSFHYENTQADGMWDPEIHVGYSESDIVVPDPWDSNGTSGTWSATVQNTFSFGGQNTVVAGLDWQDRFGEYRSPLYGDHFEEQSQNIGVFAQARMDLDDRTRISAGLRADRQNFEGLDGSDQTNSGLSGNVSLSYAMTDQLTLRGGVSSVFGGIDIEDNYTYVPSWQYDDLEPARAENATLGFDWVQGDLVIGGDLFLTRIDNARSGDQNFDFESKGFNLGAQYGWNTGSARFTLSHSDISVNGQDSASYEALDFGAPLGTVLALEVEQQTAWDGLRVGGWIDAALDYDMPEGAENDLDAYTVLNVFAEYTPPRHDNLTIRAEVQNLFDTDYADRATYGHEYESVGVLKEPGRTVSLVLVSEF</sequence>
<dbReference type="Gene3D" id="2.170.130.10">
    <property type="entry name" value="TonB-dependent receptor, plug domain"/>
    <property type="match status" value="1"/>
</dbReference>
<keyword evidence="14" id="KW-0675">Receptor</keyword>
<evidence type="ECO:0000256" key="4">
    <source>
        <dbReference type="ARBA" id="ARBA00022452"/>
    </source>
</evidence>
<name>A0ABT4ZG85_9RHOB</name>
<dbReference type="InterPro" id="IPR036942">
    <property type="entry name" value="Beta-barrel_TonB_sf"/>
</dbReference>
<dbReference type="PANTHER" id="PTHR30069">
    <property type="entry name" value="TONB-DEPENDENT OUTER MEMBRANE RECEPTOR"/>
    <property type="match status" value="1"/>
</dbReference>
<keyword evidence="5 9" id="KW-0812">Transmembrane</keyword>
<evidence type="ECO:0000256" key="11">
    <source>
        <dbReference type="SAM" id="SignalP"/>
    </source>
</evidence>
<keyword evidence="11" id="KW-0732">Signal</keyword>
<dbReference type="Gene3D" id="2.40.170.20">
    <property type="entry name" value="TonB-dependent receptor, beta-barrel domain"/>
    <property type="match status" value="1"/>
</dbReference>
<gene>
    <name evidence="14" type="ORF">PAF17_12785</name>
</gene>
<evidence type="ECO:0000256" key="8">
    <source>
        <dbReference type="ARBA" id="ARBA00023237"/>
    </source>
</evidence>
<dbReference type="InterPro" id="IPR000531">
    <property type="entry name" value="Beta-barrel_TonB"/>
</dbReference>
<feature type="chain" id="PRO_5045093032" evidence="11">
    <location>
        <begin position="31"/>
        <end position="647"/>
    </location>
</feature>
<accession>A0ABT4ZG85</accession>
<evidence type="ECO:0000256" key="1">
    <source>
        <dbReference type="ARBA" id="ARBA00004571"/>
    </source>
</evidence>
<proteinExistence type="inferred from homology"/>
<dbReference type="Pfam" id="PF00593">
    <property type="entry name" value="TonB_dep_Rec_b-barrel"/>
    <property type="match status" value="1"/>
</dbReference>
<feature type="domain" description="TonB-dependent receptor plug" evidence="13">
    <location>
        <begin position="60"/>
        <end position="153"/>
    </location>
</feature>
<dbReference type="RefSeq" id="WP_271889494.1">
    <property type="nucleotide sequence ID" value="NZ_JAQBIE010000015.1"/>
</dbReference>
<dbReference type="SUPFAM" id="SSF56935">
    <property type="entry name" value="Porins"/>
    <property type="match status" value="1"/>
</dbReference>
<keyword evidence="3 9" id="KW-0813">Transport</keyword>
<evidence type="ECO:0000256" key="10">
    <source>
        <dbReference type="RuleBase" id="RU003357"/>
    </source>
</evidence>
<evidence type="ECO:0000256" key="2">
    <source>
        <dbReference type="ARBA" id="ARBA00009810"/>
    </source>
</evidence>
<evidence type="ECO:0000259" key="12">
    <source>
        <dbReference type="Pfam" id="PF00593"/>
    </source>
</evidence>
<organism evidence="14 15">
    <name type="scientific">Paracoccus onchidii</name>
    <dbReference type="NCBI Taxonomy" id="3017813"/>
    <lineage>
        <taxon>Bacteria</taxon>
        <taxon>Pseudomonadati</taxon>
        <taxon>Pseudomonadota</taxon>
        <taxon>Alphaproteobacteria</taxon>
        <taxon>Rhodobacterales</taxon>
        <taxon>Paracoccaceae</taxon>
        <taxon>Paracoccus</taxon>
    </lineage>
</organism>
<dbReference type="EMBL" id="JAQBIE010000015">
    <property type="protein sequence ID" value="MDB6178374.1"/>
    <property type="molecule type" value="Genomic_DNA"/>
</dbReference>
<feature type="domain" description="TonB-dependent receptor-like beta-barrel" evidence="12">
    <location>
        <begin position="210"/>
        <end position="611"/>
    </location>
</feature>
<evidence type="ECO:0000256" key="5">
    <source>
        <dbReference type="ARBA" id="ARBA00022692"/>
    </source>
</evidence>
<keyword evidence="6 10" id="KW-0798">TonB box</keyword>
<comment type="caution">
    <text evidence="14">The sequence shown here is derived from an EMBL/GenBank/DDBJ whole genome shotgun (WGS) entry which is preliminary data.</text>
</comment>
<comment type="similarity">
    <text evidence="2 9 10">Belongs to the TonB-dependent receptor family.</text>
</comment>
<dbReference type="Proteomes" id="UP001165641">
    <property type="component" value="Unassembled WGS sequence"/>
</dbReference>
<dbReference type="PANTHER" id="PTHR30069:SF41">
    <property type="entry name" value="HEME_HEMOPEXIN UTILIZATION PROTEIN C"/>
    <property type="match status" value="1"/>
</dbReference>
<keyword evidence="4 9" id="KW-1134">Transmembrane beta strand</keyword>
<evidence type="ECO:0000256" key="6">
    <source>
        <dbReference type="ARBA" id="ARBA00023077"/>
    </source>
</evidence>
<protein>
    <submittedName>
        <fullName evidence="14">TonB-dependent receptor</fullName>
    </submittedName>
</protein>
<keyword evidence="15" id="KW-1185">Reference proteome</keyword>
<dbReference type="Pfam" id="PF07715">
    <property type="entry name" value="Plug"/>
    <property type="match status" value="1"/>
</dbReference>
<evidence type="ECO:0000256" key="7">
    <source>
        <dbReference type="ARBA" id="ARBA00023136"/>
    </source>
</evidence>
<keyword evidence="8 9" id="KW-0998">Cell outer membrane</keyword>
<dbReference type="InterPro" id="IPR039426">
    <property type="entry name" value="TonB-dep_rcpt-like"/>
</dbReference>